<comment type="caution">
    <text evidence="4">The sequence shown here is derived from an EMBL/GenBank/DDBJ whole genome shotgun (WGS) entry which is preliminary data.</text>
</comment>
<dbReference type="RefSeq" id="WP_342667936.1">
    <property type="nucleotide sequence ID" value="NZ_JBEZVI010000002.1"/>
</dbReference>
<keyword evidence="2" id="KW-0732">Signal</keyword>
<organism evidence="4 5">
    <name type="scientific">Streptomyces catenulae</name>
    <dbReference type="NCBI Taxonomy" id="66875"/>
    <lineage>
        <taxon>Bacteria</taxon>
        <taxon>Bacillati</taxon>
        <taxon>Actinomycetota</taxon>
        <taxon>Actinomycetes</taxon>
        <taxon>Kitasatosporales</taxon>
        <taxon>Streptomycetaceae</taxon>
        <taxon>Streptomyces</taxon>
    </lineage>
</organism>
<dbReference type="SUPFAM" id="SSF52096">
    <property type="entry name" value="ClpP/crotonase"/>
    <property type="match status" value="1"/>
</dbReference>
<dbReference type="InterPro" id="IPR005151">
    <property type="entry name" value="Tail-specific_protease"/>
</dbReference>
<evidence type="ECO:0000256" key="1">
    <source>
        <dbReference type="SAM" id="MobiDB-lite"/>
    </source>
</evidence>
<gene>
    <name evidence="4" type="ORF">AB0E61_03465</name>
</gene>
<feature type="region of interest" description="Disordered" evidence="1">
    <location>
        <begin position="70"/>
        <end position="123"/>
    </location>
</feature>
<dbReference type="SMART" id="SM00245">
    <property type="entry name" value="TSPc"/>
    <property type="match status" value="1"/>
</dbReference>
<dbReference type="CDD" id="cd07563">
    <property type="entry name" value="Peptidase_S41_IRBP"/>
    <property type="match status" value="1"/>
</dbReference>
<evidence type="ECO:0000313" key="5">
    <source>
        <dbReference type="Proteomes" id="UP001550853"/>
    </source>
</evidence>
<feature type="signal peptide" evidence="2">
    <location>
        <begin position="1"/>
        <end position="18"/>
    </location>
</feature>
<dbReference type="InterPro" id="IPR028204">
    <property type="entry name" value="Tricorn_C1"/>
</dbReference>
<dbReference type="Proteomes" id="UP001550853">
    <property type="component" value="Unassembled WGS sequence"/>
</dbReference>
<dbReference type="InterPro" id="IPR029045">
    <property type="entry name" value="ClpP/crotonase-like_dom_sf"/>
</dbReference>
<dbReference type="Pfam" id="PF14684">
    <property type="entry name" value="Tricorn_C1"/>
    <property type="match status" value="1"/>
</dbReference>
<dbReference type="Gene3D" id="3.90.226.10">
    <property type="entry name" value="2-enoyl-CoA Hydratase, Chain A, domain 1"/>
    <property type="match status" value="1"/>
</dbReference>
<evidence type="ECO:0000256" key="2">
    <source>
        <dbReference type="SAM" id="SignalP"/>
    </source>
</evidence>
<reference evidence="4 5" key="1">
    <citation type="submission" date="2024-06" db="EMBL/GenBank/DDBJ databases">
        <title>The Natural Products Discovery Center: Release of the First 8490 Sequenced Strains for Exploring Actinobacteria Biosynthetic Diversity.</title>
        <authorList>
            <person name="Kalkreuter E."/>
            <person name="Kautsar S.A."/>
            <person name="Yang D."/>
            <person name="Bader C.D."/>
            <person name="Teijaro C.N."/>
            <person name="Fluegel L."/>
            <person name="Davis C.M."/>
            <person name="Simpson J.R."/>
            <person name="Lauterbach L."/>
            <person name="Steele A.D."/>
            <person name="Gui C."/>
            <person name="Meng S."/>
            <person name="Li G."/>
            <person name="Viehrig K."/>
            <person name="Ye F."/>
            <person name="Su P."/>
            <person name="Kiefer A.F."/>
            <person name="Nichols A."/>
            <person name="Cepeda A.J."/>
            <person name="Yan W."/>
            <person name="Fan B."/>
            <person name="Jiang Y."/>
            <person name="Adhikari A."/>
            <person name="Zheng C.-J."/>
            <person name="Schuster L."/>
            <person name="Cowan T.M."/>
            <person name="Smanski M.J."/>
            <person name="Chevrette M.G."/>
            <person name="De Carvalho L.P.S."/>
            <person name="Shen B."/>
        </authorList>
    </citation>
    <scope>NUCLEOTIDE SEQUENCE [LARGE SCALE GENOMIC DNA]</scope>
    <source>
        <strain evidence="4 5">NPDC033039</strain>
    </source>
</reference>
<dbReference type="Gene3D" id="3.30.750.44">
    <property type="match status" value="1"/>
</dbReference>
<dbReference type="PANTHER" id="PTHR11261">
    <property type="entry name" value="INTERPHOTORECEPTOR RETINOID-BINDING PROTEIN"/>
    <property type="match status" value="1"/>
</dbReference>
<dbReference type="EMBL" id="JBEZVI010000002">
    <property type="protein sequence ID" value="MEU3709141.1"/>
    <property type="molecule type" value="Genomic_DNA"/>
</dbReference>
<sequence length="503" mass="53316">MLLAVAAGAVMAGGPVAAASYGADRPDGSDRLSGADRLDGVWRSDGYGTVFALHGGRLQEYLTTTTSCLPGATARRTDGNSSGNGGNTGPGTGGGNSHNTGPGNGNATGPGFGPGPGPSSAIYTGDDTTIYRFRSGVGGARATLHLDGSVGDRRLRRVPALPGRCVRAAPKGAVATFDVFWQTFRENYPFFAAKRIDWQAVRSRYRPRVHDGMAPAELFAVLREMVLPLHDAHVSLDAGDAGFFAQSRPGTAIPSPALDQQVRRYVERHDLGGAPLRQFANGRIGYAELPDGTGYLRISGFGGYDEDSPAYARNSAALDRALTETVRPGLRRLVLDLRINGGGSDALALQVAERLTDRPHLAYIKRARNSPTDAAHFTRPQRVAVRPAPGRFRFTGPVAVLTGGETYSAGETLTQALMQRPATTLRIGRNTQGVFSDVLERALPNGWSFGLPNEEYRTPSGTTFDGPGIPPDLRTGAFLREVAAGARDSAFTRALAALRSRSR</sequence>
<name>A0ABV2YUI8_9ACTN</name>
<feature type="compositionally biased region" description="Gly residues" evidence="1">
    <location>
        <begin position="82"/>
        <end position="114"/>
    </location>
</feature>
<keyword evidence="5" id="KW-1185">Reference proteome</keyword>
<protein>
    <submittedName>
        <fullName evidence="4">S41 family peptidase</fullName>
    </submittedName>
</protein>
<feature type="domain" description="Tail specific protease" evidence="3">
    <location>
        <begin position="259"/>
        <end position="476"/>
    </location>
</feature>
<accession>A0ABV2YUI8</accession>
<dbReference type="PANTHER" id="PTHR11261:SF3">
    <property type="entry name" value="RETINOL-BINDING PROTEIN 3"/>
    <property type="match status" value="1"/>
</dbReference>
<evidence type="ECO:0000313" key="4">
    <source>
        <dbReference type="EMBL" id="MEU3709141.1"/>
    </source>
</evidence>
<evidence type="ECO:0000259" key="3">
    <source>
        <dbReference type="SMART" id="SM00245"/>
    </source>
</evidence>
<feature type="chain" id="PRO_5046436283" evidence="2">
    <location>
        <begin position="19"/>
        <end position="503"/>
    </location>
</feature>
<dbReference type="Pfam" id="PF03572">
    <property type="entry name" value="Peptidase_S41"/>
    <property type="match status" value="1"/>
</dbReference>
<proteinExistence type="predicted"/>